<dbReference type="RefSeq" id="WP_115567265.1">
    <property type="nucleotide sequence ID" value="NZ_QRGR01000024.1"/>
</dbReference>
<name>A0A3D8L7K1_9BACT</name>
<dbReference type="SUPFAM" id="SSF54913">
    <property type="entry name" value="GlnB-like"/>
    <property type="match status" value="1"/>
</dbReference>
<feature type="domain" description="DUF2007" evidence="1">
    <location>
        <begin position="6"/>
        <end position="71"/>
    </location>
</feature>
<gene>
    <name evidence="2" type="ORF">DXT99_19485</name>
</gene>
<dbReference type="Pfam" id="PF09413">
    <property type="entry name" value="DUF2007"/>
    <property type="match status" value="1"/>
</dbReference>
<protein>
    <submittedName>
        <fullName evidence="2">DUF2007 domain-containing protein</fullName>
    </submittedName>
</protein>
<evidence type="ECO:0000313" key="2">
    <source>
        <dbReference type="EMBL" id="RDV13378.1"/>
    </source>
</evidence>
<dbReference type="EMBL" id="QRGR01000024">
    <property type="protein sequence ID" value="RDV13378.1"/>
    <property type="molecule type" value="Genomic_DNA"/>
</dbReference>
<sequence length="147" mass="16370">MADRFVTIATFNDVTEAHIVKGRLEAEGILCFLGDEHIVGAQPFYSVAVGGVKLKVTAQDAEEAQAIMAKIHGGTSEYLYDDDLEMAPPMQEHVPARTCPNCGSDNVSEEKYNKTVFSLSYLLLGFPVPFRSRKFICYNCGHFWKDK</sequence>
<evidence type="ECO:0000259" key="1">
    <source>
        <dbReference type="Pfam" id="PF09413"/>
    </source>
</evidence>
<accession>A0A3D8L7K1</accession>
<keyword evidence="3" id="KW-1185">Reference proteome</keyword>
<organism evidence="2 3">
    <name type="scientific">Pontibacter diazotrophicus</name>
    <dbReference type="NCBI Taxonomy" id="1400979"/>
    <lineage>
        <taxon>Bacteria</taxon>
        <taxon>Pseudomonadati</taxon>
        <taxon>Bacteroidota</taxon>
        <taxon>Cytophagia</taxon>
        <taxon>Cytophagales</taxon>
        <taxon>Hymenobacteraceae</taxon>
        <taxon>Pontibacter</taxon>
    </lineage>
</organism>
<reference evidence="3" key="1">
    <citation type="submission" date="2018-08" db="EMBL/GenBank/DDBJ databases">
        <authorList>
            <person name="Liu Z.-W."/>
            <person name="Du Z.-J."/>
        </authorList>
    </citation>
    <scope>NUCLEOTIDE SEQUENCE [LARGE SCALE GENOMIC DNA]</scope>
    <source>
        <strain evidence="3">H4X</strain>
    </source>
</reference>
<dbReference type="InterPro" id="IPR018551">
    <property type="entry name" value="DUF2007"/>
</dbReference>
<dbReference type="Gene3D" id="3.30.70.790">
    <property type="entry name" value="UreE, C-terminal domain"/>
    <property type="match status" value="1"/>
</dbReference>
<proteinExistence type="predicted"/>
<dbReference type="InterPro" id="IPR011322">
    <property type="entry name" value="N-reg_PII-like_a/b"/>
</dbReference>
<evidence type="ECO:0000313" key="3">
    <source>
        <dbReference type="Proteomes" id="UP000256708"/>
    </source>
</evidence>
<comment type="caution">
    <text evidence="2">The sequence shown here is derived from an EMBL/GenBank/DDBJ whole genome shotgun (WGS) entry which is preliminary data.</text>
</comment>
<dbReference type="Proteomes" id="UP000256708">
    <property type="component" value="Unassembled WGS sequence"/>
</dbReference>
<dbReference type="AlphaFoldDB" id="A0A3D8L7K1"/>
<dbReference type="OrthoDB" id="8480302at2"/>